<protein>
    <submittedName>
        <fullName evidence="2">CHC2 zinc finger domain-containing protein</fullName>
    </submittedName>
</protein>
<organism evidence="2 3">
    <name type="scientific">Kibdelosporangium philippinense</name>
    <dbReference type="NCBI Taxonomy" id="211113"/>
    <lineage>
        <taxon>Bacteria</taxon>
        <taxon>Bacillati</taxon>
        <taxon>Actinomycetota</taxon>
        <taxon>Actinomycetes</taxon>
        <taxon>Pseudonocardiales</taxon>
        <taxon>Pseudonocardiaceae</taxon>
        <taxon>Kibdelosporangium</taxon>
    </lineage>
</organism>
<dbReference type="SUPFAM" id="SSF57783">
    <property type="entry name" value="Zinc beta-ribbon"/>
    <property type="match status" value="1"/>
</dbReference>
<accession>A0ABS8Z148</accession>
<feature type="domain" description="Zinc finger CHC2-type" evidence="1">
    <location>
        <begin position="30"/>
        <end position="76"/>
    </location>
</feature>
<dbReference type="EMBL" id="JAJVCN010000001">
    <property type="protein sequence ID" value="MCE7001651.1"/>
    <property type="molecule type" value="Genomic_DNA"/>
</dbReference>
<evidence type="ECO:0000313" key="3">
    <source>
        <dbReference type="Proteomes" id="UP001521150"/>
    </source>
</evidence>
<dbReference type="Proteomes" id="UP001521150">
    <property type="component" value="Unassembled WGS sequence"/>
</dbReference>
<dbReference type="Gene3D" id="3.90.580.10">
    <property type="entry name" value="Zinc finger, CHC2-type domain"/>
    <property type="match status" value="1"/>
</dbReference>
<evidence type="ECO:0000313" key="2">
    <source>
        <dbReference type="EMBL" id="MCE7001651.1"/>
    </source>
</evidence>
<gene>
    <name evidence="2" type="ORF">LWC34_02165</name>
</gene>
<proteinExistence type="predicted"/>
<evidence type="ECO:0000259" key="1">
    <source>
        <dbReference type="SMART" id="SM00400"/>
    </source>
</evidence>
<reference evidence="2 3" key="1">
    <citation type="submission" date="2021-12" db="EMBL/GenBank/DDBJ databases">
        <title>Genome sequence of Kibdelosporangium philippinense ATCC 49844.</title>
        <authorList>
            <person name="Fedorov E.A."/>
            <person name="Omeragic M."/>
            <person name="Shalygina K.F."/>
            <person name="Maclea K.S."/>
        </authorList>
    </citation>
    <scope>NUCLEOTIDE SEQUENCE [LARGE SCALE GENOMIC DNA]</scope>
    <source>
        <strain evidence="2 3">ATCC 49844</strain>
    </source>
</reference>
<name>A0ABS8Z148_9PSEU</name>
<comment type="caution">
    <text evidence="2">The sequence shown here is derived from an EMBL/GenBank/DDBJ whole genome shotgun (WGS) entry which is preliminary data.</text>
</comment>
<dbReference type="InterPro" id="IPR036977">
    <property type="entry name" value="DNA_primase_Znf_CHC2"/>
</dbReference>
<dbReference type="SMART" id="SM00400">
    <property type="entry name" value="ZnF_CHCC"/>
    <property type="match status" value="1"/>
</dbReference>
<keyword evidence="3" id="KW-1185">Reference proteome</keyword>
<sequence>MPNPQSPDPDTITNVISRHTALRPLSGHDLRGVCPFCGSTAFRVRPAFDTFYCFGCGEGGDIRAFIAKIENRDPVT</sequence>
<dbReference type="InterPro" id="IPR002694">
    <property type="entry name" value="Znf_CHC2"/>
</dbReference>
<dbReference type="RefSeq" id="WP_233722711.1">
    <property type="nucleotide sequence ID" value="NZ_JAJVCN010000001.1"/>
</dbReference>
<dbReference type="Pfam" id="PF01807">
    <property type="entry name" value="Zn_ribbon_DnaG"/>
    <property type="match status" value="1"/>
</dbReference>